<gene>
    <name evidence="3" type="ORF">FB381_1044</name>
</gene>
<evidence type="ECO:0000256" key="1">
    <source>
        <dbReference type="ARBA" id="ARBA00022801"/>
    </source>
</evidence>
<dbReference type="RefSeq" id="WP_141779302.1">
    <property type="nucleotide sequence ID" value="NZ_VFOV01000001.1"/>
</dbReference>
<dbReference type="InterPro" id="IPR050300">
    <property type="entry name" value="GDXG_lipolytic_enzyme"/>
</dbReference>
<protein>
    <submittedName>
        <fullName evidence="3">Acetyl esterase/lipase</fullName>
    </submittedName>
</protein>
<evidence type="ECO:0000313" key="3">
    <source>
        <dbReference type="EMBL" id="TQL67171.1"/>
    </source>
</evidence>
<dbReference type="OrthoDB" id="3181909at2"/>
<organism evidence="3 4">
    <name type="scientific">Nocardioides albertanoniae</name>
    <dbReference type="NCBI Taxonomy" id="1175486"/>
    <lineage>
        <taxon>Bacteria</taxon>
        <taxon>Bacillati</taxon>
        <taxon>Actinomycetota</taxon>
        <taxon>Actinomycetes</taxon>
        <taxon>Propionibacteriales</taxon>
        <taxon>Nocardioidaceae</taxon>
        <taxon>Nocardioides</taxon>
    </lineage>
</organism>
<comment type="caution">
    <text evidence="3">The sequence shown here is derived from an EMBL/GenBank/DDBJ whole genome shotgun (WGS) entry which is preliminary data.</text>
</comment>
<dbReference type="PANTHER" id="PTHR48081">
    <property type="entry name" value="AB HYDROLASE SUPERFAMILY PROTEIN C4A8.06C"/>
    <property type="match status" value="1"/>
</dbReference>
<dbReference type="AlphaFoldDB" id="A0A543A3K3"/>
<dbReference type="InterPro" id="IPR013094">
    <property type="entry name" value="AB_hydrolase_3"/>
</dbReference>
<accession>A0A543A3K3</accession>
<dbReference type="InterPro" id="IPR029058">
    <property type="entry name" value="AB_hydrolase_fold"/>
</dbReference>
<keyword evidence="4" id="KW-1185">Reference proteome</keyword>
<evidence type="ECO:0000259" key="2">
    <source>
        <dbReference type="Pfam" id="PF07859"/>
    </source>
</evidence>
<dbReference type="Proteomes" id="UP000320209">
    <property type="component" value="Unassembled WGS sequence"/>
</dbReference>
<sequence length="332" mass="35200">MTANCPETPARPPFDPELVPVLETLRAEAGETATVSAQTLEAARRRNAEGFSDIEPVDLTAGGAVRIEEFQAPGPAGAPEITLLVLRPVAESAPRPAIFHTHGGGMVMGNRMAGVDAFLPHVADGSAVVVSVEYRLAPEHPDPAPVEDCYAGLVWTAKNAATLGVDPERIMIGGSSAGGGLAAGTALLARDRGFPRLTHQILICPMLDDRLETHSSQMLDEEGVWDRNSNLFGWTALLGERRGGPDVTPYAAPARAEDLTGLPRTYIDTGSVETFRDETLTYARRLSEAGVSVDLHMWGGGFHGFDQVAGQAAVSRASVATREEFVRRALAG</sequence>
<keyword evidence="1" id="KW-0378">Hydrolase</keyword>
<dbReference type="Gene3D" id="3.40.50.1820">
    <property type="entry name" value="alpha/beta hydrolase"/>
    <property type="match status" value="1"/>
</dbReference>
<dbReference type="SUPFAM" id="SSF53474">
    <property type="entry name" value="alpha/beta-Hydrolases"/>
    <property type="match status" value="1"/>
</dbReference>
<proteinExistence type="predicted"/>
<feature type="domain" description="Alpha/beta hydrolase fold-3" evidence="2">
    <location>
        <begin position="99"/>
        <end position="305"/>
    </location>
</feature>
<dbReference type="EMBL" id="VFOV01000001">
    <property type="protein sequence ID" value="TQL67171.1"/>
    <property type="molecule type" value="Genomic_DNA"/>
</dbReference>
<evidence type="ECO:0000313" key="4">
    <source>
        <dbReference type="Proteomes" id="UP000320209"/>
    </source>
</evidence>
<name>A0A543A3K3_9ACTN</name>
<dbReference type="Pfam" id="PF07859">
    <property type="entry name" value="Abhydrolase_3"/>
    <property type="match status" value="1"/>
</dbReference>
<dbReference type="PANTHER" id="PTHR48081:SF8">
    <property type="entry name" value="ALPHA_BETA HYDROLASE FOLD-3 DOMAIN-CONTAINING PROTEIN-RELATED"/>
    <property type="match status" value="1"/>
</dbReference>
<dbReference type="GO" id="GO:0016787">
    <property type="term" value="F:hydrolase activity"/>
    <property type="evidence" value="ECO:0007669"/>
    <property type="project" value="UniProtKB-KW"/>
</dbReference>
<reference evidence="3 4" key="1">
    <citation type="submission" date="2019-06" db="EMBL/GenBank/DDBJ databases">
        <title>Sequencing the genomes of 1000 actinobacteria strains.</title>
        <authorList>
            <person name="Klenk H.-P."/>
        </authorList>
    </citation>
    <scope>NUCLEOTIDE SEQUENCE [LARGE SCALE GENOMIC DNA]</scope>
    <source>
        <strain evidence="3 4">DSM 25218</strain>
    </source>
</reference>